<dbReference type="InterPro" id="IPR003115">
    <property type="entry name" value="ParB_N"/>
</dbReference>
<dbReference type="Proteomes" id="UP000031838">
    <property type="component" value="Chromosome 1"/>
</dbReference>
<accession>A0A0B6RLI6</accession>
<sequence length="293" mass="31352">MAKNSVEVYGAAGKTNVLFFDPDALTLITDPNHALFDRRALLPPDEALVQNIMKHGVIEPIVVSKDPETGMTFVVDGRRRTIAAREANRRLVAAGEKPYRITAIPRREKMATLNSLMVATNEIRRPDSPINRAEKIAGMRQRGHTDAEIAIDFGIQPGAVGAQLKLLDCCGMVRDALEAGEITVATALKLARFQPDAQRVALRDMRAAAEGKEGHARVRAQKAALSASLGTPASAAPRTRTRKQIEKVLATADGDVAAMLRWVLGLDETPPAGQARGAADHGSAEACAARGSN</sequence>
<dbReference type="PANTHER" id="PTHR33375">
    <property type="entry name" value="CHROMOSOME-PARTITIONING PROTEIN PARB-RELATED"/>
    <property type="match status" value="1"/>
</dbReference>
<keyword evidence="6" id="KW-1185">Reference proteome</keyword>
<keyword evidence="1" id="KW-0159">Chromosome partition</keyword>
<dbReference type="InterPro" id="IPR041468">
    <property type="entry name" value="HTH_ParB/Spo0J"/>
</dbReference>
<reference evidence="6" key="1">
    <citation type="submission" date="2011-03" db="EMBL/GenBank/DDBJ databases">
        <authorList>
            <person name="Voget S."/>
            <person name="Streit W.R."/>
            <person name="Jaeger K.E."/>
            <person name="Daniel R."/>
        </authorList>
    </citation>
    <scope>NUCLEOTIDE SEQUENCE [LARGE SCALE GENOMIC DNA]</scope>
    <source>
        <strain evidence="6">PG1</strain>
    </source>
</reference>
<dbReference type="KEGG" id="bgp:BGL_1c16880"/>
<gene>
    <name evidence="5" type="ORF">BGL_1c16880</name>
</gene>
<dbReference type="EMBL" id="CP002580">
    <property type="protein sequence ID" value="AJK46197.1"/>
    <property type="molecule type" value="Genomic_DNA"/>
</dbReference>
<dbReference type="Gene3D" id="1.10.10.2830">
    <property type="match status" value="1"/>
</dbReference>
<evidence type="ECO:0000313" key="5">
    <source>
        <dbReference type="EMBL" id="AJK46197.1"/>
    </source>
</evidence>
<dbReference type="AlphaFoldDB" id="A0A0B6RLI6"/>
<feature type="domain" description="ParB-like N-terminal" evidence="3">
    <location>
        <begin position="46"/>
        <end position="98"/>
    </location>
</feature>
<feature type="region of interest" description="Disordered" evidence="2">
    <location>
        <begin position="212"/>
        <end position="242"/>
    </location>
</feature>
<reference evidence="5 6" key="2">
    <citation type="journal article" date="2016" name="Appl. Microbiol. Biotechnol.">
        <title>Mutations improving production and secretion of extracellular lipase by Burkholderia glumae PG1.</title>
        <authorList>
            <person name="Knapp A."/>
            <person name="Voget S."/>
            <person name="Gao R."/>
            <person name="Zaburannyi N."/>
            <person name="Krysciak D."/>
            <person name="Breuer M."/>
            <person name="Hauer B."/>
            <person name="Streit W.R."/>
            <person name="Muller R."/>
            <person name="Daniel R."/>
            <person name="Jaeger K.E."/>
        </authorList>
    </citation>
    <scope>NUCLEOTIDE SEQUENCE [LARGE SCALE GENOMIC DNA]</scope>
    <source>
        <strain evidence="5 6">PG1</strain>
    </source>
</reference>
<evidence type="ECO:0000256" key="1">
    <source>
        <dbReference type="ARBA" id="ARBA00022829"/>
    </source>
</evidence>
<evidence type="ECO:0000256" key="2">
    <source>
        <dbReference type="SAM" id="MobiDB-lite"/>
    </source>
</evidence>
<name>A0A0B6RLI6_BURPL</name>
<feature type="domain" description="ParB/Spo0J HTH" evidence="4">
    <location>
        <begin position="128"/>
        <end position="202"/>
    </location>
</feature>
<dbReference type="SUPFAM" id="SSF110849">
    <property type="entry name" value="ParB/Sulfiredoxin"/>
    <property type="match status" value="1"/>
</dbReference>
<dbReference type="GO" id="GO:0005694">
    <property type="term" value="C:chromosome"/>
    <property type="evidence" value="ECO:0007669"/>
    <property type="project" value="TreeGrafter"/>
</dbReference>
<dbReference type="GO" id="GO:0007059">
    <property type="term" value="P:chromosome segregation"/>
    <property type="evidence" value="ECO:0007669"/>
    <property type="project" value="TreeGrafter"/>
</dbReference>
<dbReference type="PANTHER" id="PTHR33375:SF1">
    <property type="entry name" value="CHROMOSOME-PARTITIONING PROTEIN PARB-RELATED"/>
    <property type="match status" value="1"/>
</dbReference>
<protein>
    <submittedName>
        <fullName evidence="5">ParB-like nuclease</fullName>
    </submittedName>
</protein>
<dbReference type="HOGENOM" id="CLU_092377_0_0_4"/>
<dbReference type="SUPFAM" id="SSF109709">
    <property type="entry name" value="KorB DNA-binding domain-like"/>
    <property type="match status" value="1"/>
</dbReference>
<proteinExistence type="predicted"/>
<dbReference type="InterPro" id="IPR050336">
    <property type="entry name" value="Chromosome_partition/occlusion"/>
</dbReference>
<dbReference type="InterPro" id="IPR036086">
    <property type="entry name" value="ParB/Sulfiredoxin_sf"/>
</dbReference>
<evidence type="ECO:0000259" key="4">
    <source>
        <dbReference type="Pfam" id="PF17762"/>
    </source>
</evidence>
<dbReference type="Pfam" id="PF02195">
    <property type="entry name" value="ParB_N"/>
    <property type="match status" value="1"/>
</dbReference>
<dbReference type="CDD" id="cd16387">
    <property type="entry name" value="ParB_N_Srx"/>
    <property type="match status" value="1"/>
</dbReference>
<dbReference type="RefSeq" id="WP_042624776.1">
    <property type="nucleotide sequence ID" value="NZ_CP002580.1"/>
</dbReference>
<evidence type="ECO:0000259" key="3">
    <source>
        <dbReference type="Pfam" id="PF02195"/>
    </source>
</evidence>
<organism evidence="5 6">
    <name type="scientific">Burkholderia plantarii</name>
    <dbReference type="NCBI Taxonomy" id="41899"/>
    <lineage>
        <taxon>Bacteria</taxon>
        <taxon>Pseudomonadati</taxon>
        <taxon>Pseudomonadota</taxon>
        <taxon>Betaproteobacteria</taxon>
        <taxon>Burkholderiales</taxon>
        <taxon>Burkholderiaceae</taxon>
        <taxon>Burkholderia</taxon>
    </lineage>
</organism>
<dbReference type="Gene3D" id="3.90.1530.10">
    <property type="entry name" value="Conserved hypothetical protein from pyrococcus furiosus pfu- 392566-001, ParB domain"/>
    <property type="match status" value="1"/>
</dbReference>
<evidence type="ECO:0000313" key="6">
    <source>
        <dbReference type="Proteomes" id="UP000031838"/>
    </source>
</evidence>
<dbReference type="Pfam" id="PF17762">
    <property type="entry name" value="HTH_ParB"/>
    <property type="match status" value="1"/>
</dbReference>